<dbReference type="EMBL" id="CP124755">
    <property type="protein sequence ID" value="WGZ90563.1"/>
    <property type="molecule type" value="Genomic_DNA"/>
</dbReference>
<dbReference type="PANTHER" id="PTHR34700">
    <property type="entry name" value="POTASSIUM BINDING PROTEIN KBP"/>
    <property type="match status" value="1"/>
</dbReference>
<accession>A0AA95H7H0</accession>
<evidence type="ECO:0000256" key="1">
    <source>
        <dbReference type="SAM" id="SignalP"/>
    </source>
</evidence>
<feature type="signal peptide" evidence="1">
    <location>
        <begin position="1"/>
        <end position="32"/>
    </location>
</feature>
<dbReference type="SMART" id="SM00257">
    <property type="entry name" value="LysM"/>
    <property type="match status" value="1"/>
</dbReference>
<proteinExistence type="predicted"/>
<dbReference type="SUPFAM" id="SSF54106">
    <property type="entry name" value="LysM domain"/>
    <property type="match status" value="1"/>
</dbReference>
<dbReference type="InterPro" id="IPR052196">
    <property type="entry name" value="Bact_Kbp"/>
</dbReference>
<evidence type="ECO:0000259" key="2">
    <source>
        <dbReference type="PROSITE" id="PS51782"/>
    </source>
</evidence>
<sequence length="386" mass="42752">MRYSASVFWKICKITSVSVALLCGSGWQAVYAKAPNTATTSPETQGALIVNPDAPSTYVVQKGDTLWDIASKFLHTPWRWPEIWDKNQEYKNPHLIYPGDILRLSYVNNQPVLTVNGVPNAPPAVEMHSTYDSEGRLQPRIRIERRGSGEPIANLAPFMVWPQVLDLGSIKSAPYILSSQDDHALITNNDTIYIKNMPPLPTGHRSAIYHENKPLIHPRTKQLLGYEVSYAGYARIEHSDRITTATVLDSKREIHEGDRLFIPNNDENTLNNVPIKAPSVQIKGEVVSLFDSGEISGSFMIAAIDQGLRNHVQIGDTLAVYAAGRMVLDPVAKQRVGNMQAPVYEKLPSEKIANIVIYNVASDNLSYGLIMDATREVKAGDVVVNP</sequence>
<dbReference type="Proteomes" id="UP001300672">
    <property type="component" value="Chromosome"/>
</dbReference>
<protein>
    <submittedName>
        <fullName evidence="3">LysM domain-containing protein</fullName>
    </submittedName>
</protein>
<dbReference type="InterPro" id="IPR036779">
    <property type="entry name" value="LysM_dom_sf"/>
</dbReference>
<feature type="chain" id="PRO_5041658813" evidence="1">
    <location>
        <begin position="33"/>
        <end position="386"/>
    </location>
</feature>
<evidence type="ECO:0000313" key="3">
    <source>
        <dbReference type="EMBL" id="WGZ90563.1"/>
    </source>
</evidence>
<keyword evidence="1" id="KW-0732">Signal</keyword>
<reference evidence="3" key="2">
    <citation type="submission" date="2023-04" db="EMBL/GenBank/DDBJ databases">
        <authorList>
            <person name="Beletskiy A.V."/>
            <person name="Mardanov A.V."/>
            <person name="Ravin N.V."/>
        </authorList>
    </citation>
    <scope>NUCLEOTIDE SEQUENCE</scope>
    <source>
        <strain evidence="3">GKL-01</strain>
    </source>
</reference>
<feature type="domain" description="LysM" evidence="2">
    <location>
        <begin position="56"/>
        <end position="104"/>
    </location>
</feature>
<name>A0AA95H7H0_9GAMM</name>
<dbReference type="AlphaFoldDB" id="A0AA95H7H0"/>
<reference evidence="3" key="1">
    <citation type="journal article" date="2023" name="Int. J. Mol. Sci.">
        <title>Metagenomics Revealed a New Genus 'Candidatus Thiocaldithrix dubininis' gen. nov., sp. nov. and a New Species 'Candidatus Thiothrix putei' sp. nov. in the Family Thiotrichaceae, Some Members of Which Have Traits of Both Na+- and H+-Motive Energetics.</title>
        <authorList>
            <person name="Ravin N.V."/>
            <person name="Muntyan M.S."/>
            <person name="Smolyakov D.D."/>
            <person name="Rudenko T.S."/>
            <person name="Beletsky A.V."/>
            <person name="Mardanov A.V."/>
            <person name="Grabovich M.Y."/>
        </authorList>
    </citation>
    <scope>NUCLEOTIDE SEQUENCE</scope>
    <source>
        <strain evidence="3">GKL-01</strain>
    </source>
</reference>
<gene>
    <name evidence="3" type="ORF">QJT80_13895</name>
</gene>
<dbReference type="PROSITE" id="PS51782">
    <property type="entry name" value="LYSM"/>
    <property type="match status" value="1"/>
</dbReference>
<dbReference type="CDD" id="cd00118">
    <property type="entry name" value="LysM"/>
    <property type="match status" value="1"/>
</dbReference>
<dbReference type="InterPro" id="IPR018392">
    <property type="entry name" value="LysM"/>
</dbReference>
<dbReference type="KEGG" id="tdu:QJT80_13895"/>
<dbReference type="Pfam" id="PF01476">
    <property type="entry name" value="LysM"/>
    <property type="match status" value="1"/>
</dbReference>
<organism evidence="3">
    <name type="scientific">Candidatus Thiocaldithrix dubininis</name>
    <dbReference type="NCBI Taxonomy" id="3080823"/>
    <lineage>
        <taxon>Bacteria</taxon>
        <taxon>Pseudomonadati</taxon>
        <taxon>Pseudomonadota</taxon>
        <taxon>Gammaproteobacteria</taxon>
        <taxon>Thiotrichales</taxon>
        <taxon>Thiotrichaceae</taxon>
        <taxon>Candidatus Thiocaldithrix</taxon>
    </lineage>
</organism>
<dbReference type="Gene3D" id="3.10.350.10">
    <property type="entry name" value="LysM domain"/>
    <property type="match status" value="1"/>
</dbReference>
<dbReference type="PANTHER" id="PTHR34700:SF4">
    <property type="entry name" value="PHAGE-LIKE ELEMENT PBSX PROTEIN XKDP"/>
    <property type="match status" value="1"/>
</dbReference>